<keyword evidence="6" id="KW-0547">Nucleotide-binding</keyword>
<evidence type="ECO:0000259" key="9">
    <source>
        <dbReference type="Pfam" id="PF20979"/>
    </source>
</evidence>
<evidence type="ECO:0000259" key="8">
    <source>
        <dbReference type="Pfam" id="PF00764"/>
    </source>
</evidence>
<proteinExistence type="predicted"/>
<dbReference type="UniPathway" id="UPA00068">
    <property type="reaction ID" value="UER00113"/>
</dbReference>
<dbReference type="OrthoDB" id="9801641at2"/>
<dbReference type="InterPro" id="IPR024074">
    <property type="entry name" value="AS_cat/multimer_dom_body"/>
</dbReference>
<keyword evidence="11" id="KW-1185">Reference proteome</keyword>
<evidence type="ECO:0000256" key="4">
    <source>
        <dbReference type="ARBA" id="ARBA00022598"/>
    </source>
</evidence>
<dbReference type="PANTHER" id="PTHR11587">
    <property type="entry name" value="ARGININOSUCCINATE SYNTHASE"/>
    <property type="match status" value="1"/>
</dbReference>
<dbReference type="GO" id="GO:0005524">
    <property type="term" value="F:ATP binding"/>
    <property type="evidence" value="ECO:0007669"/>
    <property type="project" value="UniProtKB-KW"/>
</dbReference>
<dbReference type="GO" id="GO:0005737">
    <property type="term" value="C:cytoplasm"/>
    <property type="evidence" value="ECO:0007669"/>
    <property type="project" value="TreeGrafter"/>
</dbReference>
<name>A0A0G4JTN1_9GAMM</name>
<dbReference type="Pfam" id="PF00764">
    <property type="entry name" value="Arginosuc_synth"/>
    <property type="match status" value="1"/>
</dbReference>
<dbReference type="SUPFAM" id="SSF69864">
    <property type="entry name" value="Argininosuccinate synthetase, C-terminal domain"/>
    <property type="match status" value="1"/>
</dbReference>
<dbReference type="SUPFAM" id="SSF52402">
    <property type="entry name" value="Adenine nucleotide alpha hydrolases-like"/>
    <property type="match status" value="1"/>
</dbReference>
<dbReference type="AlphaFoldDB" id="A0A0G4JTN1"/>
<sequence length="411" mass="45488">MNINELRGKTVAFAASGGLDSCTITHWLASQGVNVVCLTADLGQPDEDDFGQIGERMLASGAKEFIAVDLRRQMAEIGLEVIQTGAKYEGNYWNLTGAGRQVIIKGLLPKLKERNITIFSHGATGRGNDQVRFQVIASMLDPTMQFYAAWRDAAFLQTFKGRREMIDYCQRHEIPIKATADKPYSTDANLLGLTHEGGALESLESRMDFVEPGLGSWPFDAVSQPEELSLTFLEGRPVKLNGQALSLVNIFEMLNAIGGMHGVGIAENLVENRFVGVKSRGVYEAPAMTVLAYAYQQLLQQILDKRALTFYRNTADYLGTQLYQGYWIDLGSRMARRAMREVTALVSGEVIFTLYKGNLSYVATRDVKHSLYSKDGSMEDEGSFDHRDSEGLLNILTLNTRISALAGQIKE</sequence>
<dbReference type="PROSITE" id="PS00565">
    <property type="entry name" value="ARGININOSUCCIN_SYN_2"/>
    <property type="match status" value="1"/>
</dbReference>
<dbReference type="InterPro" id="IPR014729">
    <property type="entry name" value="Rossmann-like_a/b/a_fold"/>
</dbReference>
<dbReference type="InterPro" id="IPR001518">
    <property type="entry name" value="Arginosuc_synth"/>
</dbReference>
<dbReference type="STRING" id="1109412.BN1221_01696c"/>
<evidence type="ECO:0000256" key="2">
    <source>
        <dbReference type="ARBA" id="ARBA00012286"/>
    </source>
</evidence>
<dbReference type="PANTHER" id="PTHR11587:SF2">
    <property type="entry name" value="ARGININOSUCCINATE SYNTHASE"/>
    <property type="match status" value="1"/>
</dbReference>
<comment type="pathway">
    <text evidence="1">Amino-acid biosynthesis; L-arginine biosynthesis; L-arginine from L-ornithine and carbamoyl phosphate: step 2/3.</text>
</comment>
<evidence type="ECO:0000256" key="3">
    <source>
        <dbReference type="ARBA" id="ARBA00022571"/>
    </source>
</evidence>
<evidence type="ECO:0000256" key="7">
    <source>
        <dbReference type="ARBA" id="ARBA00022840"/>
    </source>
</evidence>
<dbReference type="EC" id="6.3.4.5" evidence="2"/>
<keyword evidence="7" id="KW-0067">ATP-binding</keyword>
<keyword evidence="5" id="KW-0028">Amino-acid biosynthesis</keyword>
<dbReference type="GO" id="GO:0000053">
    <property type="term" value="P:argininosuccinate metabolic process"/>
    <property type="evidence" value="ECO:0007669"/>
    <property type="project" value="TreeGrafter"/>
</dbReference>
<dbReference type="InterPro" id="IPR048268">
    <property type="entry name" value="Arginosuc_syn_C"/>
</dbReference>
<dbReference type="InterPro" id="IPR018223">
    <property type="entry name" value="Arginosuc_synth_CS"/>
</dbReference>
<dbReference type="NCBIfam" id="TIGR00032">
    <property type="entry name" value="argG"/>
    <property type="match status" value="1"/>
</dbReference>
<organism evidence="10 11">
    <name type="scientific">Brenneria goodwinii</name>
    <dbReference type="NCBI Taxonomy" id="1109412"/>
    <lineage>
        <taxon>Bacteria</taxon>
        <taxon>Pseudomonadati</taxon>
        <taxon>Pseudomonadota</taxon>
        <taxon>Gammaproteobacteria</taxon>
        <taxon>Enterobacterales</taxon>
        <taxon>Pectobacteriaceae</taxon>
        <taxon>Brenneria</taxon>
    </lineage>
</organism>
<feature type="domain" description="Arginosuccinate synthase C-terminal" evidence="9">
    <location>
        <begin position="184"/>
        <end position="402"/>
    </location>
</feature>
<dbReference type="Gene3D" id="3.90.1260.10">
    <property type="entry name" value="Argininosuccinate synthetase, chain A, domain 2"/>
    <property type="match status" value="1"/>
</dbReference>
<feature type="domain" description="Arginosuccinate synthase-like N-terminal" evidence="8">
    <location>
        <begin position="11"/>
        <end position="175"/>
    </location>
</feature>
<protein>
    <recommendedName>
        <fullName evidence="2">argininosuccinate synthase</fullName>
        <ecNumber evidence="2">6.3.4.5</ecNumber>
    </recommendedName>
</protein>
<evidence type="ECO:0000256" key="1">
    <source>
        <dbReference type="ARBA" id="ARBA00004967"/>
    </source>
</evidence>
<gene>
    <name evidence="10" type="ORF">BN1221_01696c</name>
</gene>
<accession>A0A0G4JTN1</accession>
<keyword evidence="4 10" id="KW-0436">Ligase</keyword>
<dbReference type="GO" id="GO:0004055">
    <property type="term" value="F:argininosuccinate synthase activity"/>
    <property type="evidence" value="ECO:0007669"/>
    <property type="project" value="UniProtKB-EC"/>
</dbReference>
<dbReference type="InterPro" id="IPR023434">
    <property type="entry name" value="Arginosuc_synth_type_1_subfam"/>
</dbReference>
<dbReference type="Pfam" id="PF20979">
    <property type="entry name" value="Arginosuc_syn_C"/>
    <property type="match status" value="1"/>
</dbReference>
<dbReference type="CDD" id="cd01999">
    <property type="entry name" value="ASS"/>
    <property type="match status" value="1"/>
</dbReference>
<evidence type="ECO:0000256" key="6">
    <source>
        <dbReference type="ARBA" id="ARBA00022741"/>
    </source>
</evidence>
<evidence type="ECO:0000256" key="5">
    <source>
        <dbReference type="ARBA" id="ARBA00022605"/>
    </source>
</evidence>
<reference evidence="11" key="1">
    <citation type="submission" date="2015-01" db="EMBL/GenBank/DDBJ databases">
        <authorList>
            <person name="Paterson Steve"/>
        </authorList>
    </citation>
    <scope>NUCLEOTIDE SEQUENCE [LARGE SCALE GENOMIC DNA]</scope>
    <source>
        <strain evidence="11">OBR1</strain>
    </source>
</reference>
<evidence type="ECO:0000313" key="10">
    <source>
        <dbReference type="EMBL" id="CPR15750.1"/>
    </source>
</evidence>
<dbReference type="EMBL" id="CGIG01000001">
    <property type="protein sequence ID" value="CPR15750.1"/>
    <property type="molecule type" value="Genomic_DNA"/>
</dbReference>
<dbReference type="Proteomes" id="UP000044377">
    <property type="component" value="Unassembled WGS sequence"/>
</dbReference>
<dbReference type="GO" id="GO:0000050">
    <property type="term" value="P:urea cycle"/>
    <property type="evidence" value="ECO:0007669"/>
    <property type="project" value="TreeGrafter"/>
</dbReference>
<evidence type="ECO:0000313" key="11">
    <source>
        <dbReference type="Proteomes" id="UP000044377"/>
    </source>
</evidence>
<keyword evidence="3" id="KW-0055">Arginine biosynthesis</keyword>
<dbReference type="GO" id="GO:0006526">
    <property type="term" value="P:L-arginine biosynthetic process"/>
    <property type="evidence" value="ECO:0007669"/>
    <property type="project" value="UniProtKB-UniPathway"/>
</dbReference>
<dbReference type="InterPro" id="IPR048267">
    <property type="entry name" value="Arginosuc_syn_N"/>
</dbReference>
<dbReference type="Gene3D" id="3.40.50.620">
    <property type="entry name" value="HUPs"/>
    <property type="match status" value="1"/>
</dbReference>
<dbReference type="RefSeq" id="WP_048636939.1">
    <property type="nucleotide sequence ID" value="NZ_CGIG01000001.1"/>
</dbReference>